<dbReference type="Pfam" id="PF00135">
    <property type="entry name" value="COesterase"/>
    <property type="match status" value="1"/>
</dbReference>
<dbReference type="InterPro" id="IPR002018">
    <property type="entry name" value="CarbesteraseB"/>
</dbReference>
<feature type="domain" description="Carboxylesterase type B" evidence="2">
    <location>
        <begin position="16"/>
        <end position="146"/>
    </location>
</feature>
<dbReference type="Gene3D" id="3.40.50.1820">
    <property type="entry name" value="alpha/beta hydrolase"/>
    <property type="match status" value="1"/>
</dbReference>
<evidence type="ECO:0000313" key="3">
    <source>
        <dbReference type="EMBL" id="VDO16840.1"/>
    </source>
</evidence>
<dbReference type="Proteomes" id="UP000280834">
    <property type="component" value="Unassembled WGS sequence"/>
</dbReference>
<evidence type="ECO:0000313" key="4">
    <source>
        <dbReference type="Proteomes" id="UP000280834"/>
    </source>
</evidence>
<dbReference type="PANTHER" id="PTHR43903">
    <property type="entry name" value="NEUROLIGIN"/>
    <property type="match status" value="1"/>
</dbReference>
<accession>A0A0R3QFP6</accession>
<evidence type="ECO:0000313" key="5">
    <source>
        <dbReference type="WBParaSite" id="BTMF_0000519201-mRNA-1"/>
    </source>
</evidence>
<sequence length="158" mass="18352">MESGEWGLSHVIPSYLHANYKQVRKAVEYQYLTDYPQNMNEAERRNIILNILSDQYFIAPAAREALLYARKNRTVYAYIFQYENAQLLASVRKNGIQQGASHGNDCSFIFNNPKLSDSSLKTIEWNDDDRKITQQLISQMTNFIRERSEVIAFKFGGK</sequence>
<comment type="similarity">
    <text evidence="1">Belongs to the type-B carboxylesterase/lipase family.</text>
</comment>
<dbReference type="STRING" id="42155.A0A0R3QFP6"/>
<dbReference type="AlphaFoldDB" id="A0A0R3QFP6"/>
<dbReference type="InterPro" id="IPR051093">
    <property type="entry name" value="Neuroligin/BSAL"/>
</dbReference>
<evidence type="ECO:0000256" key="1">
    <source>
        <dbReference type="ARBA" id="ARBA00005964"/>
    </source>
</evidence>
<dbReference type="EMBL" id="UZAG01004446">
    <property type="protein sequence ID" value="VDO16840.1"/>
    <property type="molecule type" value="Genomic_DNA"/>
</dbReference>
<name>A0A0R3QFP6_9BILA</name>
<dbReference type="InterPro" id="IPR029058">
    <property type="entry name" value="AB_hydrolase_fold"/>
</dbReference>
<protein>
    <submittedName>
        <fullName evidence="5">COesterase domain-containing protein</fullName>
    </submittedName>
</protein>
<dbReference type="WBParaSite" id="BTMF_0000519201-mRNA-1">
    <property type="protein sequence ID" value="BTMF_0000519201-mRNA-1"/>
    <property type="gene ID" value="BTMF_0000519201"/>
</dbReference>
<evidence type="ECO:0000259" key="2">
    <source>
        <dbReference type="Pfam" id="PF00135"/>
    </source>
</evidence>
<dbReference type="SUPFAM" id="SSF53474">
    <property type="entry name" value="alpha/beta-Hydrolases"/>
    <property type="match status" value="1"/>
</dbReference>
<gene>
    <name evidence="3" type="ORF">BTMF_LOCUS4478</name>
</gene>
<reference evidence="5" key="1">
    <citation type="submission" date="2017-02" db="UniProtKB">
        <authorList>
            <consortium name="WormBaseParasite"/>
        </authorList>
    </citation>
    <scope>IDENTIFICATION</scope>
</reference>
<reference evidence="3 4" key="2">
    <citation type="submission" date="2018-11" db="EMBL/GenBank/DDBJ databases">
        <authorList>
            <consortium name="Pathogen Informatics"/>
        </authorList>
    </citation>
    <scope>NUCLEOTIDE SEQUENCE [LARGE SCALE GENOMIC DNA]</scope>
</reference>
<proteinExistence type="inferred from homology"/>
<organism evidence="5">
    <name type="scientific">Brugia timori</name>
    <dbReference type="NCBI Taxonomy" id="42155"/>
    <lineage>
        <taxon>Eukaryota</taxon>
        <taxon>Metazoa</taxon>
        <taxon>Ecdysozoa</taxon>
        <taxon>Nematoda</taxon>
        <taxon>Chromadorea</taxon>
        <taxon>Rhabditida</taxon>
        <taxon>Spirurina</taxon>
        <taxon>Spiruromorpha</taxon>
        <taxon>Filarioidea</taxon>
        <taxon>Onchocercidae</taxon>
        <taxon>Brugia</taxon>
    </lineage>
</organism>
<keyword evidence="4" id="KW-1185">Reference proteome</keyword>